<evidence type="ECO:0000256" key="1">
    <source>
        <dbReference type="SAM" id="SignalP"/>
    </source>
</evidence>
<name>A0A317ZG29_9BACT</name>
<keyword evidence="1" id="KW-0732">Signal</keyword>
<dbReference type="InParanoid" id="A0A317ZG29"/>
<comment type="caution">
    <text evidence="2">The sequence shown here is derived from an EMBL/GenBank/DDBJ whole genome shotgun (WGS) entry which is preliminary data.</text>
</comment>
<dbReference type="AlphaFoldDB" id="A0A317ZG29"/>
<dbReference type="EMBL" id="QHJQ01000003">
    <property type="protein sequence ID" value="PXA04584.1"/>
    <property type="molecule type" value="Genomic_DNA"/>
</dbReference>
<evidence type="ECO:0000313" key="2">
    <source>
        <dbReference type="EMBL" id="PXA04584.1"/>
    </source>
</evidence>
<dbReference type="PROSITE" id="PS51257">
    <property type="entry name" value="PROKAR_LIPOPROTEIN"/>
    <property type="match status" value="1"/>
</dbReference>
<accession>A0A317ZG29</accession>
<dbReference type="Proteomes" id="UP000247099">
    <property type="component" value="Unassembled WGS sequence"/>
</dbReference>
<reference evidence="2 3" key="1">
    <citation type="submission" date="2018-05" db="EMBL/GenBank/DDBJ databases">
        <title>Coraliomargarita sinensis sp. nov., isolated from a marine solar saltern.</title>
        <authorList>
            <person name="Zhou L.Y."/>
        </authorList>
    </citation>
    <scope>NUCLEOTIDE SEQUENCE [LARGE SCALE GENOMIC DNA]</scope>
    <source>
        <strain evidence="2 3">WN38</strain>
    </source>
</reference>
<evidence type="ECO:0000313" key="3">
    <source>
        <dbReference type="Proteomes" id="UP000247099"/>
    </source>
</evidence>
<keyword evidence="3" id="KW-1185">Reference proteome</keyword>
<feature type="signal peptide" evidence="1">
    <location>
        <begin position="1"/>
        <end position="28"/>
    </location>
</feature>
<gene>
    <name evidence="2" type="ORF">DDZ13_05255</name>
</gene>
<protein>
    <submittedName>
        <fullName evidence="2">Uncharacterized protein</fullName>
    </submittedName>
</protein>
<sequence>MNTNKPKNKSLKNTSFTLLALAGALMLAACGGSNNVRITEGTETIGNAPSGTLFTTKEASIVHVDLSGRLATIRNGNKFEDGAFLMVKDKDDGTQTGVLKALPKRATGLRTADVLEGRPDINDLVTRASDAEASRLSKIYRDAEQ</sequence>
<proteinExistence type="predicted"/>
<feature type="chain" id="PRO_5016322141" evidence="1">
    <location>
        <begin position="29"/>
        <end position="145"/>
    </location>
</feature>
<organism evidence="2 3">
    <name type="scientific">Coraliomargarita sinensis</name>
    <dbReference type="NCBI Taxonomy" id="2174842"/>
    <lineage>
        <taxon>Bacteria</taxon>
        <taxon>Pseudomonadati</taxon>
        <taxon>Verrucomicrobiota</taxon>
        <taxon>Opitutia</taxon>
        <taxon>Puniceicoccales</taxon>
        <taxon>Coraliomargaritaceae</taxon>
        <taxon>Coraliomargarita</taxon>
    </lineage>
</organism>